<dbReference type="InterPro" id="IPR000719">
    <property type="entry name" value="Prot_kinase_dom"/>
</dbReference>
<dbReference type="STRING" id="461836.A0A0L0DH77"/>
<feature type="region of interest" description="Disordered" evidence="10">
    <location>
        <begin position="396"/>
        <end position="507"/>
    </location>
</feature>
<evidence type="ECO:0000313" key="13">
    <source>
        <dbReference type="EMBL" id="KNC51667.1"/>
    </source>
</evidence>
<feature type="domain" description="Protein kinase" evidence="11">
    <location>
        <begin position="868"/>
        <end position="1162"/>
    </location>
</feature>
<feature type="region of interest" description="Disordered" evidence="10">
    <location>
        <begin position="56"/>
        <end position="175"/>
    </location>
</feature>
<dbReference type="GeneID" id="25566586"/>
<feature type="compositionally biased region" description="Low complexity" evidence="10">
    <location>
        <begin position="416"/>
        <end position="433"/>
    </location>
</feature>
<dbReference type="OrthoDB" id="497127at2759"/>
<dbReference type="InterPro" id="IPR008271">
    <property type="entry name" value="Ser/Thr_kinase_AS"/>
</dbReference>
<dbReference type="eggNOG" id="KOG0606">
    <property type="taxonomic scope" value="Eukaryota"/>
</dbReference>
<evidence type="ECO:0000256" key="1">
    <source>
        <dbReference type="ARBA" id="ARBA00012513"/>
    </source>
</evidence>
<dbReference type="SUPFAM" id="SSF56112">
    <property type="entry name" value="Protein kinase-like (PK-like)"/>
    <property type="match status" value="1"/>
</dbReference>
<dbReference type="Pfam" id="PF00069">
    <property type="entry name" value="Pkinase"/>
    <property type="match status" value="2"/>
</dbReference>
<feature type="region of interest" description="Disordered" evidence="10">
    <location>
        <begin position="1315"/>
        <end position="1354"/>
    </location>
</feature>
<feature type="region of interest" description="Disordered" evidence="10">
    <location>
        <begin position="586"/>
        <end position="618"/>
    </location>
</feature>
<feature type="region of interest" description="Disordered" evidence="10">
    <location>
        <begin position="523"/>
        <end position="567"/>
    </location>
</feature>
<reference evidence="13 14" key="1">
    <citation type="submission" date="2010-05" db="EMBL/GenBank/DDBJ databases">
        <title>The Genome Sequence of Thecamonas trahens ATCC 50062.</title>
        <authorList>
            <consortium name="The Broad Institute Genome Sequencing Platform"/>
            <person name="Russ C."/>
            <person name="Cuomo C."/>
            <person name="Shea T."/>
            <person name="Young S.K."/>
            <person name="Zeng Q."/>
            <person name="Koehrsen M."/>
            <person name="Haas B."/>
            <person name="Borodovsky M."/>
            <person name="Guigo R."/>
            <person name="Alvarado L."/>
            <person name="Berlin A."/>
            <person name="Bochicchio J."/>
            <person name="Borenstein D."/>
            <person name="Chapman S."/>
            <person name="Chen Z."/>
            <person name="Freedman E."/>
            <person name="Gellesch M."/>
            <person name="Goldberg J."/>
            <person name="Griggs A."/>
            <person name="Gujja S."/>
            <person name="Heilman E."/>
            <person name="Heiman D."/>
            <person name="Hepburn T."/>
            <person name="Howarth C."/>
            <person name="Jen D."/>
            <person name="Larson L."/>
            <person name="Mehta T."/>
            <person name="Park D."/>
            <person name="Pearson M."/>
            <person name="Roberts A."/>
            <person name="Saif S."/>
            <person name="Shenoy N."/>
            <person name="Sisk P."/>
            <person name="Stolte C."/>
            <person name="Sykes S."/>
            <person name="Thomson T."/>
            <person name="Walk T."/>
            <person name="White J."/>
            <person name="Yandava C."/>
            <person name="Burger G."/>
            <person name="Gray M.W."/>
            <person name="Holland P.W.H."/>
            <person name="King N."/>
            <person name="Lang F.B.F."/>
            <person name="Roger A.J."/>
            <person name="Ruiz-Trillo I."/>
            <person name="Lander E."/>
            <person name="Nusbaum C."/>
        </authorList>
    </citation>
    <scope>NUCLEOTIDE SEQUENCE [LARGE SCALE GENOMIC DNA]</scope>
    <source>
        <strain evidence="13 14">ATCC 50062</strain>
    </source>
</reference>
<evidence type="ECO:0000313" key="14">
    <source>
        <dbReference type="Proteomes" id="UP000054408"/>
    </source>
</evidence>
<dbReference type="InterPro" id="IPR050236">
    <property type="entry name" value="Ser_Thr_kinase_AGC"/>
</dbReference>
<evidence type="ECO:0000259" key="11">
    <source>
        <dbReference type="PROSITE" id="PS50011"/>
    </source>
</evidence>
<comment type="catalytic activity">
    <reaction evidence="8">
        <text>L-threonyl-[protein] + ATP = O-phospho-L-threonyl-[protein] + ADP + H(+)</text>
        <dbReference type="Rhea" id="RHEA:46608"/>
        <dbReference type="Rhea" id="RHEA-COMP:11060"/>
        <dbReference type="Rhea" id="RHEA-COMP:11605"/>
        <dbReference type="ChEBI" id="CHEBI:15378"/>
        <dbReference type="ChEBI" id="CHEBI:30013"/>
        <dbReference type="ChEBI" id="CHEBI:30616"/>
        <dbReference type="ChEBI" id="CHEBI:61977"/>
        <dbReference type="ChEBI" id="CHEBI:456216"/>
        <dbReference type="EC" id="2.7.11.1"/>
    </reaction>
</comment>
<evidence type="ECO:0000256" key="5">
    <source>
        <dbReference type="ARBA" id="ARBA00022741"/>
    </source>
</evidence>
<evidence type="ECO:0000256" key="6">
    <source>
        <dbReference type="ARBA" id="ARBA00022777"/>
    </source>
</evidence>
<feature type="region of interest" description="Disordered" evidence="10">
    <location>
        <begin position="1031"/>
        <end position="1050"/>
    </location>
</feature>
<dbReference type="RefSeq" id="XP_013755802.1">
    <property type="nucleotide sequence ID" value="XM_013900348.1"/>
</dbReference>
<comment type="catalytic activity">
    <reaction evidence="9">
        <text>L-seryl-[protein] + ATP = O-phospho-L-seryl-[protein] + ADP + H(+)</text>
        <dbReference type="Rhea" id="RHEA:17989"/>
        <dbReference type="Rhea" id="RHEA-COMP:9863"/>
        <dbReference type="Rhea" id="RHEA-COMP:11604"/>
        <dbReference type="ChEBI" id="CHEBI:15378"/>
        <dbReference type="ChEBI" id="CHEBI:29999"/>
        <dbReference type="ChEBI" id="CHEBI:30616"/>
        <dbReference type="ChEBI" id="CHEBI:83421"/>
        <dbReference type="ChEBI" id="CHEBI:456216"/>
        <dbReference type="EC" id="2.7.11.1"/>
    </reaction>
</comment>
<feature type="region of interest" description="Disordered" evidence="10">
    <location>
        <begin position="1367"/>
        <end position="1386"/>
    </location>
</feature>
<dbReference type="Proteomes" id="UP000054408">
    <property type="component" value="Unassembled WGS sequence"/>
</dbReference>
<dbReference type="GO" id="GO:0007010">
    <property type="term" value="P:cytoskeleton organization"/>
    <property type="evidence" value="ECO:0007669"/>
    <property type="project" value="UniProtKB-ARBA"/>
</dbReference>
<sequence length="1386" mass="147771">MHSTPTPEVMISTSLTSPRASYRQMLQSPPMLSARGHNLLAPRIFPPHLVSEYEYASMSEEASDDGPRSPASDMDLIPQFGGHSVLSESTPSLPSPPPKENSLVSFANLSIPHEPSKPEPVSSPDCSPVQTPRGQPDSDDEPENTSDGSSGPPSGMLRTQRASTMAARPSRMRARKALIRSLSPPPSHVMPPPSSPGDVAATADAIGLAIPPLDITGRRSRTLTESSQPGAAPRPHAHRSISGDTAVSKTSIARLQRARTAFLRDAKAFKRALKAAGAQPPPPPARGTTPKGGSAGAAFVLCHTNASSVLALIDELSDYDVERIVVEKPDFRTELLHQYLRAWDPACPAKRALYPVLFSAAAIAAVLEDLAYTAILQLASPPERHRVVSVVSPRAARELHSATPTPRYDPGAPLYSTTGSASASASASVSSATITPRDVPGLPPLDMHSCSNKMGGADSPHSPPRASTSSPAIVDPSTLRIAAPRSREVSPRLDPSSGENTPVLDKSTTGFFGLLRKIGKRWSRKGTLPPSRIAASAADGARPIESESPLESPELQKAPSGESDAAGVNANNVLIPALGELPLEQAQAKGAKTPSTATTATTTTSTTTASTPVSAPLPPPNTPLAGKLADVDVPQLLLCRICEQQVPDLPAHSRTCLAIAEDEEKAGSVDLRLIGQLRKLKPHIEALESGLKAPGASELREDGRTEPAHARAKQQLSLLRLVADTIINLGINENSVSYDDAITSASMAVDVLRSHADKVDLSVVTQLSLEKLIDKACSLLETKMQALLSAKTKAAESAAESGHARNPEHTVWVTRAASQPNILTPPAGNPVPTAPTSVAQRALAAQKGHTRRSSSGSGLMGVPTIREFKIIDRISAGAYGRVYLARKRTTGDLYAIKVIKKKDLARKNQLQYARAERDILSDVHDAPFLVTLYFAFQSQRNLYLVMEYLNGGDVLALLSAFGALEEAHARQYVAEVVSALDYLHSHGIVHRDLKPENLLVDSKGHLKLIDFGLSFRGMMTDHPLHNVVSSYSDEGGTEVPESPASGMLGPVDSERRHNSNVGTPDYLAPEIILGTGHAHHVDWWALGCVTFELLVGLPPFHADSIELLFANIVERNVVGGWPAVPEDMSEEARDFTDRLLVLQPEERLGACGADEVKAHPWFRGIDWATVHQGQAPFVPKPVDAEDLSYHDDRSGKSRLDEAELREVAEDDDHQHRVLEELRPPPMSPELATAKSAPPARSRRSGGPPKYGVFDGFAFGGPASDSILARPNLDDEVADDAGSGGDQAGDDDAVLDLSDFAVVNKRALLKKNNEVAMASPKTSRPHSRTASFSGVPPHMSDLASGPGLSNSSSTSHLADLRDRLLVIQADRSDESGESRELSISPNM</sequence>
<evidence type="ECO:0000256" key="4">
    <source>
        <dbReference type="ARBA" id="ARBA00022679"/>
    </source>
</evidence>
<feature type="compositionally biased region" description="Low complexity" evidence="10">
    <location>
        <begin position="593"/>
        <end position="614"/>
    </location>
</feature>
<dbReference type="InterPro" id="IPR011009">
    <property type="entry name" value="Kinase-like_dom_sf"/>
</dbReference>
<feature type="compositionally biased region" description="Basic and acidic residues" evidence="10">
    <location>
        <begin position="1367"/>
        <end position="1379"/>
    </location>
</feature>
<keyword evidence="14" id="KW-1185">Reference proteome</keyword>
<evidence type="ECO:0000256" key="2">
    <source>
        <dbReference type="ARBA" id="ARBA00022527"/>
    </source>
</evidence>
<organism evidence="13 14">
    <name type="scientific">Thecamonas trahens ATCC 50062</name>
    <dbReference type="NCBI Taxonomy" id="461836"/>
    <lineage>
        <taxon>Eukaryota</taxon>
        <taxon>Apusozoa</taxon>
        <taxon>Apusomonadida</taxon>
        <taxon>Apusomonadidae</taxon>
        <taxon>Thecamonas</taxon>
    </lineage>
</organism>
<keyword evidence="6 13" id="KW-0418">Kinase</keyword>
<feature type="compositionally biased region" description="Low complexity" evidence="10">
    <location>
        <begin position="1233"/>
        <end position="1248"/>
    </location>
</feature>
<feature type="domain" description="AGC-kinase C-terminal" evidence="12">
    <location>
        <begin position="1163"/>
        <end position="1268"/>
    </location>
</feature>
<dbReference type="PANTHER" id="PTHR24356">
    <property type="entry name" value="SERINE/THREONINE-PROTEIN KINASE"/>
    <property type="match status" value="1"/>
</dbReference>
<dbReference type="Gene3D" id="1.10.510.10">
    <property type="entry name" value="Transferase(Phosphotransferase) domain 1"/>
    <property type="match status" value="1"/>
</dbReference>
<dbReference type="SMART" id="SM00220">
    <property type="entry name" value="S_TKc"/>
    <property type="match status" value="1"/>
</dbReference>
<proteinExistence type="predicted"/>
<dbReference type="GO" id="GO:0005524">
    <property type="term" value="F:ATP binding"/>
    <property type="evidence" value="ECO:0007669"/>
    <property type="project" value="UniProtKB-KW"/>
</dbReference>
<evidence type="ECO:0000256" key="3">
    <source>
        <dbReference type="ARBA" id="ARBA00022553"/>
    </source>
</evidence>
<dbReference type="EC" id="2.7.11.1" evidence="1"/>
<dbReference type="CDD" id="cd05579">
    <property type="entry name" value="STKc_MAST_like"/>
    <property type="match status" value="1"/>
</dbReference>
<name>A0A0L0DH77_THETB</name>
<keyword evidence="2" id="KW-0723">Serine/threonine-protein kinase</keyword>
<keyword evidence="5" id="KW-0547">Nucleotide-binding</keyword>
<feature type="region of interest" description="Disordered" evidence="10">
    <location>
        <begin position="274"/>
        <end position="293"/>
    </location>
</feature>
<dbReference type="FunFam" id="1.10.510.10:FF:000024">
    <property type="entry name" value="Probable serine/threonine-protein kinase cot-1"/>
    <property type="match status" value="1"/>
</dbReference>
<dbReference type="GO" id="GO:0004674">
    <property type="term" value="F:protein serine/threonine kinase activity"/>
    <property type="evidence" value="ECO:0007669"/>
    <property type="project" value="UniProtKB-KW"/>
</dbReference>
<feature type="region of interest" description="Disordered" evidence="10">
    <location>
        <begin position="217"/>
        <end position="248"/>
    </location>
</feature>
<dbReference type="Gene3D" id="3.30.200.20">
    <property type="entry name" value="Phosphorylase Kinase, domain 1"/>
    <property type="match status" value="1"/>
</dbReference>
<dbReference type="InterPro" id="IPR000961">
    <property type="entry name" value="AGC-kinase_C"/>
</dbReference>
<dbReference type="PROSITE" id="PS51285">
    <property type="entry name" value="AGC_KINASE_CTER"/>
    <property type="match status" value="1"/>
</dbReference>
<accession>A0A0L0DH77</accession>
<feature type="compositionally biased region" description="Polar residues" evidence="10">
    <location>
        <begin position="124"/>
        <end position="133"/>
    </location>
</feature>
<evidence type="ECO:0000256" key="8">
    <source>
        <dbReference type="ARBA" id="ARBA00047899"/>
    </source>
</evidence>
<keyword evidence="4" id="KW-0808">Transferase</keyword>
<dbReference type="EMBL" id="GL349469">
    <property type="protein sequence ID" value="KNC51667.1"/>
    <property type="molecule type" value="Genomic_DNA"/>
</dbReference>
<keyword evidence="3" id="KW-0597">Phosphoprotein</keyword>
<evidence type="ECO:0000256" key="7">
    <source>
        <dbReference type="ARBA" id="ARBA00022840"/>
    </source>
</evidence>
<feature type="compositionally biased region" description="Low complexity" evidence="10">
    <location>
        <begin position="1341"/>
        <end position="1354"/>
    </location>
</feature>
<evidence type="ECO:0000256" key="9">
    <source>
        <dbReference type="ARBA" id="ARBA00048679"/>
    </source>
</evidence>
<dbReference type="GO" id="GO:0035556">
    <property type="term" value="P:intracellular signal transduction"/>
    <property type="evidence" value="ECO:0007669"/>
    <property type="project" value="TreeGrafter"/>
</dbReference>
<protein>
    <recommendedName>
        <fullName evidence="1">non-specific serine/threonine protein kinase</fullName>
        <ecNumber evidence="1">2.7.11.1</ecNumber>
    </recommendedName>
</protein>
<feature type="compositionally biased region" description="Basic and acidic residues" evidence="10">
    <location>
        <begin position="1187"/>
        <end position="1222"/>
    </location>
</feature>
<evidence type="ECO:0000259" key="12">
    <source>
        <dbReference type="PROSITE" id="PS51285"/>
    </source>
</evidence>
<dbReference type="PANTHER" id="PTHR24356:SF1">
    <property type="entry name" value="SERINE_THREONINE-PROTEIN KINASE GREATWALL"/>
    <property type="match status" value="1"/>
</dbReference>
<feature type="compositionally biased region" description="Low complexity" evidence="10">
    <location>
        <begin position="546"/>
        <end position="555"/>
    </location>
</feature>
<keyword evidence="7" id="KW-0067">ATP-binding</keyword>
<dbReference type="PROSITE" id="PS00108">
    <property type="entry name" value="PROTEIN_KINASE_ST"/>
    <property type="match status" value="1"/>
</dbReference>
<gene>
    <name evidence="13" type="ORF">AMSG_07730</name>
</gene>
<dbReference type="PROSITE" id="PS50011">
    <property type="entry name" value="PROTEIN_KINASE_DOM"/>
    <property type="match status" value="1"/>
</dbReference>
<feature type="region of interest" description="Disordered" evidence="10">
    <location>
        <begin position="1178"/>
        <end position="1248"/>
    </location>
</feature>
<evidence type="ECO:0000256" key="10">
    <source>
        <dbReference type="SAM" id="MobiDB-lite"/>
    </source>
</evidence>